<feature type="compositionally biased region" description="Basic and acidic residues" evidence="1">
    <location>
        <begin position="29"/>
        <end position="53"/>
    </location>
</feature>
<proteinExistence type="predicted"/>
<dbReference type="AlphaFoldDB" id="A0ABD2WGQ8"/>
<evidence type="ECO:0000256" key="1">
    <source>
        <dbReference type="SAM" id="MobiDB-lite"/>
    </source>
</evidence>
<feature type="region of interest" description="Disordered" evidence="1">
    <location>
        <begin position="1"/>
        <end position="53"/>
    </location>
</feature>
<dbReference type="EMBL" id="JBJJXI010000107">
    <property type="protein sequence ID" value="KAL3391890.1"/>
    <property type="molecule type" value="Genomic_DNA"/>
</dbReference>
<feature type="compositionally biased region" description="Polar residues" evidence="1">
    <location>
        <begin position="10"/>
        <end position="19"/>
    </location>
</feature>
<keyword evidence="3" id="KW-1185">Reference proteome</keyword>
<comment type="caution">
    <text evidence="2">The sequence shown here is derived from an EMBL/GenBank/DDBJ whole genome shotgun (WGS) entry which is preliminary data.</text>
</comment>
<reference evidence="2 3" key="1">
    <citation type="journal article" date="2024" name="bioRxiv">
        <title>A reference genome for Trichogramma kaykai: A tiny desert-dwelling parasitoid wasp with competing sex-ratio distorters.</title>
        <authorList>
            <person name="Culotta J."/>
            <person name="Lindsey A.R."/>
        </authorList>
    </citation>
    <scope>NUCLEOTIDE SEQUENCE [LARGE SCALE GENOMIC DNA]</scope>
    <source>
        <strain evidence="2 3">KSX58</strain>
    </source>
</reference>
<evidence type="ECO:0000313" key="3">
    <source>
        <dbReference type="Proteomes" id="UP001627154"/>
    </source>
</evidence>
<name>A0ABD2WGQ8_9HYME</name>
<protein>
    <recommendedName>
        <fullName evidence="4">C2H2-type domain-containing protein</fullName>
    </recommendedName>
</protein>
<sequence length="226" mass="26008">MKRLKKSNEKSSMTASKVSLSLGRKNVHSRSELARGKNEESAARESHGEERVDMRLSMKDEKITHVKNAIKNLVVNKIYSTIKKGYTKVAKILNVTSARKNLRKNQLCLSTKRRCTKIVKILHATSANKNLDRNHICTNTKRQSMKVAKILNVTSARKNLRKNQLCLSTKTRCMKVAKIGLEKMDLIRHQKTVHENCKDYACNKLISIRVFRDFNACELISQKWNR</sequence>
<evidence type="ECO:0008006" key="4">
    <source>
        <dbReference type="Google" id="ProtNLM"/>
    </source>
</evidence>
<evidence type="ECO:0000313" key="2">
    <source>
        <dbReference type="EMBL" id="KAL3391890.1"/>
    </source>
</evidence>
<accession>A0ABD2WGQ8</accession>
<organism evidence="2 3">
    <name type="scientific">Trichogramma kaykai</name>
    <dbReference type="NCBI Taxonomy" id="54128"/>
    <lineage>
        <taxon>Eukaryota</taxon>
        <taxon>Metazoa</taxon>
        <taxon>Ecdysozoa</taxon>
        <taxon>Arthropoda</taxon>
        <taxon>Hexapoda</taxon>
        <taxon>Insecta</taxon>
        <taxon>Pterygota</taxon>
        <taxon>Neoptera</taxon>
        <taxon>Endopterygota</taxon>
        <taxon>Hymenoptera</taxon>
        <taxon>Apocrita</taxon>
        <taxon>Proctotrupomorpha</taxon>
        <taxon>Chalcidoidea</taxon>
        <taxon>Trichogrammatidae</taxon>
        <taxon>Trichogramma</taxon>
    </lineage>
</organism>
<dbReference type="Proteomes" id="UP001627154">
    <property type="component" value="Unassembled WGS sequence"/>
</dbReference>
<gene>
    <name evidence="2" type="ORF">TKK_013234</name>
</gene>